<gene>
    <name evidence="1" type="ORF">LTR37_011325</name>
</gene>
<comment type="caution">
    <text evidence="1">The sequence shown here is derived from an EMBL/GenBank/DDBJ whole genome shotgun (WGS) entry which is preliminary data.</text>
</comment>
<reference evidence="1" key="1">
    <citation type="submission" date="2023-07" db="EMBL/GenBank/DDBJ databases">
        <title>Black Yeasts Isolated from many extreme environments.</title>
        <authorList>
            <person name="Coleine C."/>
            <person name="Stajich J.E."/>
            <person name="Selbmann L."/>
        </authorList>
    </citation>
    <scope>NUCLEOTIDE SEQUENCE</scope>
    <source>
        <strain evidence="1">CCFEE 5714</strain>
    </source>
</reference>
<dbReference type="EMBL" id="JAUTXU010000098">
    <property type="protein sequence ID" value="KAK3708804.1"/>
    <property type="molecule type" value="Genomic_DNA"/>
</dbReference>
<keyword evidence="2" id="KW-1185">Reference proteome</keyword>
<proteinExistence type="predicted"/>
<evidence type="ECO:0000313" key="1">
    <source>
        <dbReference type="EMBL" id="KAK3708804.1"/>
    </source>
</evidence>
<evidence type="ECO:0000313" key="2">
    <source>
        <dbReference type="Proteomes" id="UP001281147"/>
    </source>
</evidence>
<organism evidence="1 2">
    <name type="scientific">Vermiconidia calcicola</name>
    <dbReference type="NCBI Taxonomy" id="1690605"/>
    <lineage>
        <taxon>Eukaryota</taxon>
        <taxon>Fungi</taxon>
        <taxon>Dikarya</taxon>
        <taxon>Ascomycota</taxon>
        <taxon>Pezizomycotina</taxon>
        <taxon>Dothideomycetes</taxon>
        <taxon>Dothideomycetidae</taxon>
        <taxon>Mycosphaerellales</taxon>
        <taxon>Extremaceae</taxon>
        <taxon>Vermiconidia</taxon>
    </lineage>
</organism>
<sequence>MEWDRSCSETAIAPRSKRKTEIDYDETSFSVTPILSTQYLYFSDAGTVQSAATSMLRRQSVKKILIKTNPSITEVETTHVATVITTPTTQTYTTYLYVSLEYSTVIRPMGNAYITSTNMVLLKPVETETVDQGSGATTPAVTNAVQPATSAAAAAAANDGKRTGHSNHIAMEVALPIVICAIGVFLALFWTYKRRRNRSRVSPDGAQGEDGPSDPRQGLESTDYKSDLDQDNGMSPSFALSSPQKTHEKAGLSEEASKKLELEGQSAAASPQQPGEIAEAEGRAGLKPLTVELEG</sequence>
<accession>A0ACC3N2M2</accession>
<protein>
    <submittedName>
        <fullName evidence="1">Uncharacterized protein</fullName>
    </submittedName>
</protein>
<name>A0ACC3N2M2_9PEZI</name>
<dbReference type="Proteomes" id="UP001281147">
    <property type="component" value="Unassembled WGS sequence"/>
</dbReference>